<accession>A0ABT9FD08</accession>
<dbReference type="InterPro" id="IPR019776">
    <property type="entry name" value="Flagellar_basal_body_rod_CS"/>
</dbReference>
<dbReference type="Proteomes" id="UP001177212">
    <property type="component" value="Unassembled WGS sequence"/>
</dbReference>
<reference evidence="12" key="1">
    <citation type="submission" date="2023-07" db="EMBL/GenBank/DDBJ databases">
        <title>Genome content predicts the carbon catabolic preferences of heterotrophic bacteria.</title>
        <authorList>
            <person name="Gralka M."/>
        </authorList>
    </citation>
    <scope>NUCLEOTIDE SEQUENCE</scope>
    <source>
        <strain evidence="12">4G09</strain>
    </source>
</reference>
<evidence type="ECO:0000313" key="12">
    <source>
        <dbReference type="EMBL" id="MDP2564351.1"/>
    </source>
</evidence>
<evidence type="ECO:0000313" key="13">
    <source>
        <dbReference type="Proteomes" id="UP001177212"/>
    </source>
</evidence>
<keyword evidence="12" id="KW-0966">Cell projection</keyword>
<feature type="domain" description="Flagellar hook protein FlgE/F/G-like D1" evidence="11">
    <location>
        <begin position="95"/>
        <end position="158"/>
    </location>
</feature>
<sequence>MHQSLYTASTGLDAQQKSLSVIANNIANSNTVGFKKSRINAETLMTQQIRQPGVEVGDSMMPSGLAIGLGTRVQSTQEIHSQGGFKNTGVDTDLAISGDGFFQITLPTGEISYTRAGNFQLDGEGNIVTPNGYLLEPQIAVPENATAISVSQLGVVTATIPNQVDLEEIGVIELAKFINPSGLENRGGNMYLETASSGAPIVSEAGEDGTGILMQGNLELSNVNVAESMVEMIETQRAYELASKVVTNSSDMISVMNDAVR</sequence>
<organism evidence="12 13">
    <name type="scientific">Pseudoalteromonas marina</name>
    <dbReference type="NCBI Taxonomy" id="267375"/>
    <lineage>
        <taxon>Bacteria</taxon>
        <taxon>Pseudomonadati</taxon>
        <taxon>Pseudomonadota</taxon>
        <taxon>Gammaproteobacteria</taxon>
        <taxon>Alteromonadales</taxon>
        <taxon>Pseudoalteromonadaceae</taxon>
        <taxon>Pseudoalteromonas</taxon>
    </lineage>
</organism>
<dbReference type="SUPFAM" id="SSF117143">
    <property type="entry name" value="Flagellar hook protein flgE"/>
    <property type="match status" value="1"/>
</dbReference>
<gene>
    <name evidence="12" type="primary">flgG</name>
    <name evidence="12" type="ORF">Q8W34_06875</name>
</gene>
<keyword evidence="12" id="KW-0282">Flagellum</keyword>
<dbReference type="NCBIfam" id="TIGR02488">
    <property type="entry name" value="flgG_G_neg"/>
    <property type="match status" value="1"/>
</dbReference>
<evidence type="ECO:0000256" key="8">
    <source>
        <dbReference type="RuleBase" id="RU362116"/>
    </source>
</evidence>
<dbReference type="InterPro" id="IPR010930">
    <property type="entry name" value="Flg_bb/hook_C_dom"/>
</dbReference>
<dbReference type="InterPro" id="IPR001444">
    <property type="entry name" value="Flag_bb_rod_N"/>
</dbReference>
<protein>
    <recommendedName>
        <fullName evidence="3 7">Flagellar basal-body rod protein FlgG</fullName>
    </recommendedName>
    <alternativeName>
        <fullName evidence="6 8">Distal rod protein</fullName>
    </alternativeName>
</protein>
<comment type="subunit">
    <text evidence="5 8">The basal body constitutes a major portion of the flagellar organelle and consists of four rings (L,P,S, and M) mounted on a central rod. The rod consists of about 26 subunits of FlgG in the distal portion, and FlgB, FlgC and FlgF are thought to build up the proximal portion of the rod with about 6 subunits each.</text>
</comment>
<evidence type="ECO:0000256" key="4">
    <source>
        <dbReference type="ARBA" id="ARBA00023143"/>
    </source>
</evidence>
<comment type="caution">
    <text evidence="12">The sequence shown here is derived from an EMBL/GenBank/DDBJ whole genome shotgun (WGS) entry which is preliminary data.</text>
</comment>
<dbReference type="Pfam" id="PF06429">
    <property type="entry name" value="Flg_bbr_C"/>
    <property type="match status" value="1"/>
</dbReference>
<dbReference type="InterPro" id="IPR037925">
    <property type="entry name" value="FlgE/F/G-like"/>
</dbReference>
<evidence type="ECO:0000256" key="1">
    <source>
        <dbReference type="ARBA" id="ARBA00004117"/>
    </source>
</evidence>
<dbReference type="PANTHER" id="PTHR30435:SF19">
    <property type="entry name" value="FLAGELLAR BASAL-BODY ROD PROTEIN FLGG"/>
    <property type="match status" value="1"/>
</dbReference>
<evidence type="ECO:0000256" key="6">
    <source>
        <dbReference type="ARBA" id="ARBA00032912"/>
    </source>
</evidence>
<evidence type="ECO:0000259" key="11">
    <source>
        <dbReference type="Pfam" id="PF22692"/>
    </source>
</evidence>
<keyword evidence="4 8" id="KW-0975">Bacterial flagellum</keyword>
<evidence type="ECO:0000259" key="9">
    <source>
        <dbReference type="Pfam" id="PF00460"/>
    </source>
</evidence>
<evidence type="ECO:0000256" key="7">
    <source>
        <dbReference type="NCBIfam" id="TIGR02488"/>
    </source>
</evidence>
<comment type="subcellular location">
    <subcellularLocation>
        <location evidence="1 8">Bacterial flagellum basal body</location>
    </subcellularLocation>
</comment>
<name>A0ABT9FD08_9GAMM</name>
<evidence type="ECO:0000256" key="5">
    <source>
        <dbReference type="ARBA" id="ARBA00025933"/>
    </source>
</evidence>
<keyword evidence="13" id="KW-1185">Reference proteome</keyword>
<dbReference type="RefSeq" id="WP_305471631.1">
    <property type="nucleotide sequence ID" value="NZ_JAUYVT010000004.1"/>
</dbReference>
<evidence type="ECO:0000259" key="10">
    <source>
        <dbReference type="Pfam" id="PF06429"/>
    </source>
</evidence>
<evidence type="ECO:0000256" key="2">
    <source>
        <dbReference type="ARBA" id="ARBA00009677"/>
    </source>
</evidence>
<dbReference type="PROSITE" id="PS00588">
    <property type="entry name" value="FLAGELLA_BB_ROD"/>
    <property type="match status" value="1"/>
</dbReference>
<proteinExistence type="inferred from homology"/>
<dbReference type="Pfam" id="PF00460">
    <property type="entry name" value="Flg_bb_rod"/>
    <property type="match status" value="1"/>
</dbReference>
<dbReference type="PANTHER" id="PTHR30435">
    <property type="entry name" value="FLAGELLAR PROTEIN"/>
    <property type="match status" value="1"/>
</dbReference>
<dbReference type="Pfam" id="PF22692">
    <property type="entry name" value="LlgE_F_G_D1"/>
    <property type="match status" value="1"/>
</dbReference>
<evidence type="ECO:0000256" key="3">
    <source>
        <dbReference type="ARBA" id="ARBA00017948"/>
    </source>
</evidence>
<comment type="similarity">
    <text evidence="2 8">Belongs to the flagella basal body rod proteins family.</text>
</comment>
<feature type="domain" description="Flagellar basal body rod protein N-terminal" evidence="9">
    <location>
        <begin position="5"/>
        <end position="35"/>
    </location>
</feature>
<dbReference type="InterPro" id="IPR012834">
    <property type="entry name" value="FlgG_G_neg"/>
</dbReference>
<dbReference type="EMBL" id="JAUYVT010000004">
    <property type="protein sequence ID" value="MDP2564351.1"/>
    <property type="molecule type" value="Genomic_DNA"/>
</dbReference>
<dbReference type="NCBIfam" id="TIGR03506">
    <property type="entry name" value="FlgEFG_subfam"/>
    <property type="match status" value="2"/>
</dbReference>
<feature type="domain" description="Flagellar basal-body/hook protein C-terminal" evidence="10">
    <location>
        <begin position="214"/>
        <end position="258"/>
    </location>
</feature>
<keyword evidence="12" id="KW-0969">Cilium</keyword>
<dbReference type="InterPro" id="IPR053967">
    <property type="entry name" value="LlgE_F_G-like_D1"/>
</dbReference>
<dbReference type="InterPro" id="IPR020013">
    <property type="entry name" value="Flagellar_FlgE/F/G"/>
</dbReference>